<dbReference type="Pfam" id="PF15279">
    <property type="entry name" value="SOBP"/>
    <property type="match status" value="1"/>
</dbReference>
<name>A0A7L4IL44_9PASS</name>
<evidence type="ECO:0000313" key="1">
    <source>
        <dbReference type="EMBL" id="NXY29129.1"/>
    </source>
</evidence>
<feature type="non-terminal residue" evidence="1">
    <location>
        <position position="482"/>
    </location>
</feature>
<sequence>MEELYKDAPNLPMDVTNSPSAMANNKLENGVAQLITAEAWNINSADLMKKALSPLVTVPAPSILTPPAESQSGVALKVAATVLQPICLGDSPVVLPIHLQVAGSAAPQMPATNAATPYVMTTQGPVPLPVLLEQHVFQHLNSPLVLPPGTACPASPLHAGLFPGTATPVGQPQLLDPKPSGQAQEPVLPPVFQTPGFAAVLQDLFPSQGTLGSAPCQPPPDYATLPPQAFSSPLSPLVPPATLLVPYPVIVPLPVPIPIPIPVPIPVPHGAEAKAAPDPPKPPLFSPNSCKGTQTPLEKEETKPFELLHPREFPQLSRHTVIKMGAALFAPCKPPEAAGKAEGRAAGGSAAELLRQPQKWLVEQAGRAGCEPKAGNNIEIVSTSQTAKVIVSVKDAVPTIFCGKIKGLSGVSTKNFSFKRDLPQDSVLQCYDVKSPPEPRDSAEALRKPVKNRSVKLKKMNSPEIHILPIKKQRLAAFFPRK</sequence>
<comment type="caution">
    <text evidence="1">The sequence shown here is derived from an EMBL/GenBank/DDBJ whole genome shotgun (WGS) entry which is preliminary data.</text>
</comment>
<evidence type="ECO:0000313" key="2">
    <source>
        <dbReference type="Proteomes" id="UP000572837"/>
    </source>
</evidence>
<dbReference type="AlphaFoldDB" id="A0A7L4IL44"/>
<proteinExistence type="predicted"/>
<dbReference type="PANTHER" id="PTHR23186:SF3">
    <property type="entry name" value="RETINOIC ACID-INDUCED PROTEIN 2"/>
    <property type="match status" value="1"/>
</dbReference>
<dbReference type="Proteomes" id="UP000572837">
    <property type="component" value="Unassembled WGS sequence"/>
</dbReference>
<organism evidence="1 2">
    <name type="scientific">Pomatorhinus ruficollis</name>
    <name type="common">streak-breasted scimitar babbler</name>
    <dbReference type="NCBI Taxonomy" id="932028"/>
    <lineage>
        <taxon>Eukaryota</taxon>
        <taxon>Metazoa</taxon>
        <taxon>Chordata</taxon>
        <taxon>Craniata</taxon>
        <taxon>Vertebrata</taxon>
        <taxon>Euteleostomi</taxon>
        <taxon>Archelosauria</taxon>
        <taxon>Archosauria</taxon>
        <taxon>Dinosauria</taxon>
        <taxon>Saurischia</taxon>
        <taxon>Theropoda</taxon>
        <taxon>Coelurosauria</taxon>
        <taxon>Aves</taxon>
        <taxon>Neognathae</taxon>
        <taxon>Neoaves</taxon>
        <taxon>Telluraves</taxon>
        <taxon>Australaves</taxon>
        <taxon>Passeriformes</taxon>
        <taxon>Sylvioidea</taxon>
        <taxon>Timaliidae</taxon>
        <taxon>Pomatorhinus</taxon>
    </lineage>
</organism>
<dbReference type="GO" id="GO:0005634">
    <property type="term" value="C:nucleus"/>
    <property type="evidence" value="ECO:0007669"/>
    <property type="project" value="TreeGrafter"/>
</dbReference>
<keyword evidence="2" id="KW-1185">Reference proteome</keyword>
<dbReference type="GO" id="GO:0048513">
    <property type="term" value="P:animal organ development"/>
    <property type="evidence" value="ECO:0007669"/>
    <property type="project" value="TreeGrafter"/>
</dbReference>
<reference evidence="1 2" key="1">
    <citation type="submission" date="2020-02" db="EMBL/GenBank/DDBJ databases">
        <title>Bird 10,000 Genomes (B10K) Project - Family phase.</title>
        <authorList>
            <person name="Zhang G."/>
        </authorList>
    </citation>
    <scope>NUCLEOTIDE SEQUENCE [LARGE SCALE GENOMIC DNA]</scope>
    <source>
        <strain evidence="1">B10K-IZ-033-81</strain>
        <tissue evidence="1">Muscle</tissue>
    </source>
</reference>
<protein>
    <submittedName>
        <fullName evidence="1">RAI2 protein</fullName>
    </submittedName>
</protein>
<dbReference type="PANTHER" id="PTHR23186">
    <property type="entry name" value="RETINOIC ACID-INDUCED PROTEIN 2"/>
    <property type="match status" value="1"/>
</dbReference>
<accession>A0A7L4IL44</accession>
<feature type="non-terminal residue" evidence="1">
    <location>
        <position position="1"/>
    </location>
</feature>
<dbReference type="EMBL" id="VZSW01000043">
    <property type="protein sequence ID" value="NXY29129.1"/>
    <property type="molecule type" value="Genomic_DNA"/>
</dbReference>
<dbReference type="InterPro" id="IPR026092">
    <property type="entry name" value="RAI2/SOBP"/>
</dbReference>
<gene>
    <name evidence="1" type="primary">Rai2</name>
    <name evidence="1" type="ORF">PORRUF_R04415</name>
</gene>